<keyword evidence="1 5" id="KW-0328">Glycosyltransferase</keyword>
<dbReference type="PANTHER" id="PTHR45947:SF3">
    <property type="entry name" value="SULFOQUINOVOSYL TRANSFERASE SQD2"/>
    <property type="match status" value="1"/>
</dbReference>
<keyword evidence="2 5" id="KW-0808">Transferase</keyword>
<evidence type="ECO:0000259" key="3">
    <source>
        <dbReference type="Pfam" id="PF00534"/>
    </source>
</evidence>
<keyword evidence="6" id="KW-1185">Reference proteome</keyword>
<reference evidence="6" key="1">
    <citation type="journal article" date="2019" name="Int. J. Syst. Evol. Microbiol.">
        <title>The Global Catalogue of Microorganisms (GCM) 10K type strain sequencing project: providing services to taxonomists for standard genome sequencing and annotation.</title>
        <authorList>
            <consortium name="The Broad Institute Genomics Platform"/>
            <consortium name="The Broad Institute Genome Sequencing Center for Infectious Disease"/>
            <person name="Wu L."/>
            <person name="Ma J."/>
        </authorList>
    </citation>
    <scope>NUCLEOTIDE SEQUENCE [LARGE SCALE GENOMIC DNA]</scope>
    <source>
        <strain evidence="6">CCUG 53903</strain>
    </source>
</reference>
<protein>
    <submittedName>
        <fullName evidence="5">Glycosyltransferase family 4 protein</fullName>
        <ecNumber evidence="5">2.4.-.-</ecNumber>
    </submittedName>
</protein>
<dbReference type="Pfam" id="PF00534">
    <property type="entry name" value="Glycos_transf_1"/>
    <property type="match status" value="1"/>
</dbReference>
<comment type="caution">
    <text evidence="5">The sequence shown here is derived from an EMBL/GenBank/DDBJ whole genome shotgun (WGS) entry which is preliminary data.</text>
</comment>
<dbReference type="InterPro" id="IPR050194">
    <property type="entry name" value="Glycosyltransferase_grp1"/>
</dbReference>
<proteinExistence type="predicted"/>
<dbReference type="Pfam" id="PF13439">
    <property type="entry name" value="Glyco_transf_4"/>
    <property type="match status" value="1"/>
</dbReference>
<dbReference type="Proteomes" id="UP001596058">
    <property type="component" value="Unassembled WGS sequence"/>
</dbReference>
<dbReference type="EMBL" id="JBHSPA010000033">
    <property type="protein sequence ID" value="MFC5828008.1"/>
    <property type="molecule type" value="Genomic_DNA"/>
</dbReference>
<dbReference type="CDD" id="cd03814">
    <property type="entry name" value="GT4-like"/>
    <property type="match status" value="1"/>
</dbReference>
<accession>A0ABW1CSV2</accession>
<evidence type="ECO:0000259" key="4">
    <source>
        <dbReference type="Pfam" id="PF13439"/>
    </source>
</evidence>
<feature type="domain" description="Glycosyl transferase family 1" evidence="3">
    <location>
        <begin position="193"/>
        <end position="340"/>
    </location>
</feature>
<evidence type="ECO:0000256" key="2">
    <source>
        <dbReference type="ARBA" id="ARBA00022679"/>
    </source>
</evidence>
<name>A0ABW1CSV2_9ACTN</name>
<dbReference type="SUPFAM" id="SSF53756">
    <property type="entry name" value="UDP-Glycosyltransferase/glycogen phosphorylase"/>
    <property type="match status" value="1"/>
</dbReference>
<evidence type="ECO:0000256" key="1">
    <source>
        <dbReference type="ARBA" id="ARBA00022676"/>
    </source>
</evidence>
<dbReference type="InterPro" id="IPR028098">
    <property type="entry name" value="Glyco_trans_4-like_N"/>
</dbReference>
<sequence length="372" mass="39750">MRIAIVTESFLPQVNGVTNSVCRILDHLAATAHDAMVIAPAPAPEAYAGFPVHGVRGVSLPFYRSVTVGLPGGRLDELLADFRPDVVHLASPVVLGAAGLAAARRIGVPAIAVFQTDSAGFACRYGLRGTDPLIWWWLRRLHRRADRTLAPSTATLRELARRGVPRLALWGRGVDLDLFHPRQRSQSLHRRLAPRGETIVGYVGRLAAEKQPHLLSALTDLPGVRLAVVGAGPVEKRLRRLLPEAEFFGLRTGPDLARILASFDVFAHTGGDETFCQAVQEALASGVPVVAPAAGGPLDLVRPGVNGLLYPCGDAPALRAAVRTLTDDVDLRAHMTGGARATVGDRDWPSVCGDLLRHYHDATAVAPSMELA</sequence>
<dbReference type="EC" id="2.4.-.-" evidence="5"/>
<dbReference type="RefSeq" id="WP_379517512.1">
    <property type="nucleotide sequence ID" value="NZ_JBHSPA010000033.1"/>
</dbReference>
<dbReference type="PANTHER" id="PTHR45947">
    <property type="entry name" value="SULFOQUINOVOSYL TRANSFERASE SQD2"/>
    <property type="match status" value="1"/>
</dbReference>
<dbReference type="Gene3D" id="3.40.50.2000">
    <property type="entry name" value="Glycogen Phosphorylase B"/>
    <property type="match status" value="2"/>
</dbReference>
<feature type="domain" description="Glycosyltransferase subfamily 4-like N-terminal" evidence="4">
    <location>
        <begin position="14"/>
        <end position="177"/>
    </location>
</feature>
<evidence type="ECO:0000313" key="5">
    <source>
        <dbReference type="EMBL" id="MFC5828008.1"/>
    </source>
</evidence>
<gene>
    <name evidence="5" type="ORF">ACFPZ3_29440</name>
</gene>
<organism evidence="5 6">
    <name type="scientific">Nonomuraea insulae</name>
    <dbReference type="NCBI Taxonomy" id="1616787"/>
    <lineage>
        <taxon>Bacteria</taxon>
        <taxon>Bacillati</taxon>
        <taxon>Actinomycetota</taxon>
        <taxon>Actinomycetes</taxon>
        <taxon>Streptosporangiales</taxon>
        <taxon>Streptosporangiaceae</taxon>
        <taxon>Nonomuraea</taxon>
    </lineage>
</organism>
<dbReference type="GO" id="GO:0016757">
    <property type="term" value="F:glycosyltransferase activity"/>
    <property type="evidence" value="ECO:0007669"/>
    <property type="project" value="UniProtKB-KW"/>
</dbReference>
<evidence type="ECO:0000313" key="6">
    <source>
        <dbReference type="Proteomes" id="UP001596058"/>
    </source>
</evidence>
<dbReference type="InterPro" id="IPR001296">
    <property type="entry name" value="Glyco_trans_1"/>
</dbReference>